<evidence type="ECO:0008006" key="3">
    <source>
        <dbReference type="Google" id="ProtNLM"/>
    </source>
</evidence>
<evidence type="ECO:0000313" key="2">
    <source>
        <dbReference type="Proteomes" id="UP000759443"/>
    </source>
</evidence>
<dbReference type="PANTHER" id="PTHR39166">
    <property type="entry name" value="BLL1166 PROTEIN"/>
    <property type="match status" value="1"/>
</dbReference>
<keyword evidence="2" id="KW-1185">Reference proteome</keyword>
<reference evidence="1 2" key="1">
    <citation type="submission" date="2021-03" db="EMBL/GenBank/DDBJ databases">
        <title>Genomic Encyclopedia of Type Strains, Phase IV (KMG-IV): sequencing the most valuable type-strain genomes for metagenomic binning, comparative biology and taxonomic classification.</title>
        <authorList>
            <person name="Goeker M."/>
        </authorList>
    </citation>
    <scope>NUCLEOTIDE SEQUENCE [LARGE SCALE GENOMIC DNA]</scope>
    <source>
        <strain evidence="1 2">DSM 21600</strain>
    </source>
</reference>
<accession>A0ABS4DZY7</accession>
<comment type="caution">
    <text evidence="1">The sequence shown here is derived from an EMBL/GenBank/DDBJ whole genome shotgun (WGS) entry which is preliminary data.</text>
</comment>
<gene>
    <name evidence="1" type="ORF">J2Z17_002701</name>
</gene>
<sequence length="200" mass="22750">MDHLRFAGASAEEQQAALIAMIRSQDWLMAALEGVSGMDWPDAWIVAGAIYNMAWNCLTGRPGASAVKDIDIFYFDAADLSYEAEDRMIRRAAERFGHLPVPVELRNQARVHLWFARHFGFKIEPIRDSRDAISRFSSVAYAIGVRLNDEGELEIFAPFGLEDLFAFRIRPNRYYDNRDTHAAKAARAKAVWPELTVDPW</sequence>
<protein>
    <recommendedName>
        <fullName evidence="3">Nucleotidyltransferase family protein</fullName>
    </recommendedName>
</protein>
<dbReference type="Proteomes" id="UP000759443">
    <property type="component" value="Unassembled WGS sequence"/>
</dbReference>
<dbReference type="InterPro" id="IPR009267">
    <property type="entry name" value="NTP_transf_6"/>
</dbReference>
<dbReference type="EMBL" id="JAGGJU010000007">
    <property type="protein sequence ID" value="MBP1851256.1"/>
    <property type="molecule type" value="Genomic_DNA"/>
</dbReference>
<evidence type="ECO:0000313" key="1">
    <source>
        <dbReference type="EMBL" id="MBP1851256.1"/>
    </source>
</evidence>
<dbReference type="RefSeq" id="WP_209945810.1">
    <property type="nucleotide sequence ID" value="NZ_JAGGJU010000007.1"/>
</dbReference>
<proteinExistence type="predicted"/>
<organism evidence="1 2">
    <name type="scientific">Rhizobium halophytocola</name>
    <dbReference type="NCBI Taxonomy" id="735519"/>
    <lineage>
        <taxon>Bacteria</taxon>
        <taxon>Pseudomonadati</taxon>
        <taxon>Pseudomonadota</taxon>
        <taxon>Alphaproteobacteria</taxon>
        <taxon>Hyphomicrobiales</taxon>
        <taxon>Rhizobiaceae</taxon>
        <taxon>Rhizobium/Agrobacterium group</taxon>
        <taxon>Rhizobium</taxon>
    </lineage>
</organism>
<dbReference type="Pfam" id="PF06042">
    <property type="entry name" value="NTP_transf_6"/>
    <property type="match status" value="1"/>
</dbReference>
<dbReference type="PANTHER" id="PTHR39166:SF1">
    <property type="entry name" value="BLL1166 PROTEIN"/>
    <property type="match status" value="1"/>
</dbReference>
<name>A0ABS4DZY7_9HYPH</name>